<dbReference type="SUPFAM" id="SSF53187">
    <property type="entry name" value="Zn-dependent exopeptidases"/>
    <property type="match status" value="1"/>
</dbReference>
<evidence type="ECO:0000313" key="13">
    <source>
        <dbReference type="EnsemblMetazoa" id="AAEL001844-PA"/>
    </source>
</evidence>
<dbReference type="InterPro" id="IPR036990">
    <property type="entry name" value="M14A-like_propep"/>
</dbReference>
<dbReference type="Gene3D" id="3.40.630.10">
    <property type="entry name" value="Zn peptidases"/>
    <property type="match status" value="1"/>
</dbReference>
<dbReference type="InterPro" id="IPR003146">
    <property type="entry name" value="M14A_act_pep"/>
</dbReference>
<evidence type="ECO:0000256" key="9">
    <source>
        <dbReference type="ARBA" id="ARBA00023049"/>
    </source>
</evidence>
<accession>A0A1S4EZX6</accession>
<keyword evidence="6" id="KW-0732">Signal</keyword>
<dbReference type="Proteomes" id="UP000008820">
    <property type="component" value="Chromosome 2"/>
</dbReference>
<dbReference type="SMART" id="SM00631">
    <property type="entry name" value="Zn_pept"/>
    <property type="match status" value="1"/>
</dbReference>
<evidence type="ECO:0000256" key="1">
    <source>
        <dbReference type="ARBA" id="ARBA00001947"/>
    </source>
</evidence>
<evidence type="ECO:0000256" key="5">
    <source>
        <dbReference type="ARBA" id="ARBA00022723"/>
    </source>
</evidence>
<dbReference type="Pfam" id="PF00246">
    <property type="entry name" value="Peptidase_M14"/>
    <property type="match status" value="1"/>
</dbReference>
<evidence type="ECO:0000313" key="14">
    <source>
        <dbReference type="Proteomes" id="UP000008820"/>
    </source>
</evidence>
<reference evidence="13" key="2">
    <citation type="submission" date="2020-05" db="UniProtKB">
        <authorList>
            <consortium name="EnsemblMetazoa"/>
        </authorList>
    </citation>
    <scope>IDENTIFICATION</scope>
    <source>
        <strain evidence="13">LVP_AGWG</strain>
    </source>
</reference>
<keyword evidence="3" id="KW-0121">Carboxypeptidase</keyword>
<keyword evidence="9" id="KW-0482">Metalloprotease</keyword>
<evidence type="ECO:0000259" key="12">
    <source>
        <dbReference type="PROSITE" id="PS52035"/>
    </source>
</evidence>
<dbReference type="SUPFAM" id="SSF54897">
    <property type="entry name" value="Protease propeptides/inhibitors"/>
    <property type="match status" value="1"/>
</dbReference>
<comment type="similarity">
    <text evidence="2 11">Belongs to the peptidase M14 family.</text>
</comment>
<sequence length="437" mass="49228">MVQIFGAVSLLLILLSIVLADEVSYKNYKIYNVHTKTHADLELLHRLRNDLDLDFWSPAALNRNSSVMVSPWNDGLFRELLTKNDVEHRLTHSDVESLMNQKSAENRINSRRRRNTKQDDTIAKFDHFWTLDEIYQYLDDLKQKYPHLVRVKDYGVTHEGRPIKVITISATGVVDEFHPAVLIDGGIHAREWAGHMSVVYLIHQLVERSAENMELLNSTNWVIMPVANPDGYVYTHESNRLWRKNRAPANTVCIGTDLNRNFPFQWAFYGGECSIGYAGPTPASELETRAMMLLMANYARVTKVYLAVHSCGDFILYPYGYDYVDVPNKAQLQLLGEKAAAAVKAIGGPEYAVGNSATLLYPANGSDDFIYGSFGVEYAYTLELSCGANSGDGFIIDLAEMQKITKEAFEMFKVFGTFAGEQKVKPLNTANIADQSL</sequence>
<feature type="active site" description="Proton donor/acceptor" evidence="11">
    <location>
        <position position="383"/>
    </location>
</feature>
<evidence type="ECO:0000256" key="11">
    <source>
        <dbReference type="PROSITE-ProRule" id="PRU01379"/>
    </source>
</evidence>
<protein>
    <recommendedName>
        <fullName evidence="12">Peptidase M14 domain-containing protein</fullName>
    </recommendedName>
</protein>
<reference evidence="13 14" key="1">
    <citation type="submission" date="2017-06" db="EMBL/GenBank/DDBJ databases">
        <title>Aedes aegypti genome working group (AGWG) sequencing and assembly.</title>
        <authorList>
            <consortium name="Aedes aegypti Genome Working Group (AGWG)"/>
            <person name="Matthews B.J."/>
        </authorList>
    </citation>
    <scope>NUCLEOTIDE SEQUENCE [LARGE SCALE GENOMIC DNA]</scope>
    <source>
        <strain evidence="13 14">LVP_AGWG</strain>
    </source>
</reference>
<dbReference type="EnsemblMetazoa" id="AAEL001844-RA">
    <property type="protein sequence ID" value="AAEL001844-PA"/>
    <property type="gene ID" value="AAEL001844"/>
</dbReference>
<dbReference type="AlphaFoldDB" id="A0A1S4EZX6"/>
<feature type="domain" description="Peptidase M14" evidence="12">
    <location>
        <begin position="127"/>
        <end position="419"/>
    </location>
</feature>
<gene>
    <name evidence="13" type="primary">5572630</name>
</gene>
<dbReference type="PANTHER" id="PTHR11705">
    <property type="entry name" value="PROTEASE FAMILY M14 CARBOXYPEPTIDASE A,B"/>
    <property type="match status" value="1"/>
</dbReference>
<organism evidence="13 14">
    <name type="scientific">Aedes aegypti</name>
    <name type="common">Yellowfever mosquito</name>
    <name type="synonym">Culex aegypti</name>
    <dbReference type="NCBI Taxonomy" id="7159"/>
    <lineage>
        <taxon>Eukaryota</taxon>
        <taxon>Metazoa</taxon>
        <taxon>Ecdysozoa</taxon>
        <taxon>Arthropoda</taxon>
        <taxon>Hexapoda</taxon>
        <taxon>Insecta</taxon>
        <taxon>Pterygota</taxon>
        <taxon>Neoptera</taxon>
        <taxon>Endopterygota</taxon>
        <taxon>Diptera</taxon>
        <taxon>Nematocera</taxon>
        <taxon>Culicoidea</taxon>
        <taxon>Culicidae</taxon>
        <taxon>Culicinae</taxon>
        <taxon>Aedini</taxon>
        <taxon>Aedes</taxon>
        <taxon>Stegomyia</taxon>
    </lineage>
</organism>
<evidence type="ECO:0000256" key="2">
    <source>
        <dbReference type="ARBA" id="ARBA00005988"/>
    </source>
</evidence>
<dbReference type="PANTHER" id="PTHR11705:SF140">
    <property type="entry name" value="FI02848P-RELATED"/>
    <property type="match status" value="1"/>
</dbReference>
<evidence type="ECO:0000256" key="6">
    <source>
        <dbReference type="ARBA" id="ARBA00022729"/>
    </source>
</evidence>
<keyword evidence="4" id="KW-0645">Protease</keyword>
<dbReference type="GO" id="GO:0005615">
    <property type="term" value="C:extracellular space"/>
    <property type="evidence" value="ECO:0007669"/>
    <property type="project" value="TreeGrafter"/>
</dbReference>
<keyword evidence="10" id="KW-1015">Disulfide bond</keyword>
<dbReference type="InParanoid" id="A0A1S4EZX6"/>
<keyword evidence="14" id="KW-1185">Reference proteome</keyword>
<dbReference type="Pfam" id="PF02244">
    <property type="entry name" value="Propep_M14"/>
    <property type="match status" value="1"/>
</dbReference>
<evidence type="ECO:0000256" key="7">
    <source>
        <dbReference type="ARBA" id="ARBA00022801"/>
    </source>
</evidence>
<evidence type="ECO:0000256" key="3">
    <source>
        <dbReference type="ARBA" id="ARBA00022645"/>
    </source>
</evidence>
<dbReference type="Gene3D" id="3.30.70.340">
    <property type="entry name" value="Metallocarboxypeptidase-like"/>
    <property type="match status" value="1"/>
</dbReference>
<dbReference type="GO" id="GO:0006508">
    <property type="term" value="P:proteolysis"/>
    <property type="evidence" value="ECO:0007669"/>
    <property type="project" value="UniProtKB-KW"/>
</dbReference>
<evidence type="ECO:0000256" key="8">
    <source>
        <dbReference type="ARBA" id="ARBA00022833"/>
    </source>
</evidence>
<dbReference type="PRINTS" id="PR00765">
    <property type="entry name" value="CRBOXYPTASEA"/>
</dbReference>
<comment type="cofactor">
    <cofactor evidence="1">
        <name>Zn(2+)</name>
        <dbReference type="ChEBI" id="CHEBI:29105"/>
    </cofactor>
</comment>
<keyword evidence="5" id="KW-0479">Metal-binding</keyword>
<evidence type="ECO:0000256" key="10">
    <source>
        <dbReference type="ARBA" id="ARBA00023157"/>
    </source>
</evidence>
<dbReference type="PROSITE" id="PS52035">
    <property type="entry name" value="PEPTIDASE_M14"/>
    <property type="match status" value="1"/>
</dbReference>
<dbReference type="OrthoDB" id="3626597at2759"/>
<dbReference type="VEuPathDB" id="VectorBase:AAEL001844"/>
<evidence type="ECO:0000256" key="4">
    <source>
        <dbReference type="ARBA" id="ARBA00022670"/>
    </source>
</evidence>
<name>A0A1S4EZX6_AEDAE</name>
<dbReference type="FunFam" id="3.40.630.10:FF:000084">
    <property type="entry name" value="Carboxypeptidase B2"/>
    <property type="match status" value="1"/>
</dbReference>
<keyword evidence="7" id="KW-0378">Hydrolase</keyword>
<proteinExistence type="inferred from homology"/>
<dbReference type="InterPro" id="IPR000834">
    <property type="entry name" value="Peptidase_M14"/>
</dbReference>
<keyword evidence="8" id="KW-0862">Zinc</keyword>
<dbReference type="GO" id="GO:0008270">
    <property type="term" value="F:zinc ion binding"/>
    <property type="evidence" value="ECO:0007669"/>
    <property type="project" value="InterPro"/>
</dbReference>
<dbReference type="GO" id="GO:0004181">
    <property type="term" value="F:metallocarboxypeptidase activity"/>
    <property type="evidence" value="ECO:0007669"/>
    <property type="project" value="InterPro"/>
</dbReference>